<dbReference type="NCBIfam" id="TIGR02473">
    <property type="entry name" value="flagell_FliJ"/>
    <property type="match status" value="1"/>
</dbReference>
<evidence type="ECO:0000256" key="1">
    <source>
        <dbReference type="ARBA" id="ARBA00004413"/>
    </source>
</evidence>
<accession>A0A2K1NYH9</accession>
<evidence type="ECO:0000313" key="13">
    <source>
        <dbReference type="Proteomes" id="UP000236434"/>
    </source>
</evidence>
<dbReference type="GO" id="GO:0006935">
    <property type="term" value="P:chemotaxis"/>
    <property type="evidence" value="ECO:0007669"/>
    <property type="project" value="UniProtKB-KW"/>
</dbReference>
<dbReference type="GO" id="GO:0044781">
    <property type="term" value="P:bacterial-type flagellum organization"/>
    <property type="evidence" value="ECO:0007669"/>
    <property type="project" value="UniProtKB-KW"/>
</dbReference>
<dbReference type="GO" id="GO:0009288">
    <property type="term" value="C:bacterial-type flagellum"/>
    <property type="evidence" value="ECO:0007669"/>
    <property type="project" value="InterPro"/>
</dbReference>
<dbReference type="OrthoDB" id="47575at2"/>
<dbReference type="GO" id="GO:0015031">
    <property type="term" value="P:protein transport"/>
    <property type="evidence" value="ECO:0007669"/>
    <property type="project" value="UniProtKB-KW"/>
</dbReference>
<feature type="coiled-coil region" evidence="11">
    <location>
        <begin position="32"/>
        <end position="107"/>
    </location>
</feature>
<evidence type="ECO:0000256" key="3">
    <source>
        <dbReference type="ARBA" id="ARBA00020392"/>
    </source>
</evidence>
<reference evidence="12 13" key="1">
    <citation type="submission" date="2013-12" db="EMBL/GenBank/DDBJ databases">
        <title>Comparative genomics of Petrotoga isolates.</title>
        <authorList>
            <person name="Nesbo C.L."/>
            <person name="Charchuk R."/>
            <person name="Chow K."/>
        </authorList>
    </citation>
    <scope>NUCLEOTIDE SEQUENCE [LARGE SCALE GENOMIC DNA]</scope>
    <source>
        <strain evidence="12 13">DSM 13574</strain>
    </source>
</reference>
<evidence type="ECO:0000256" key="4">
    <source>
        <dbReference type="ARBA" id="ARBA00022448"/>
    </source>
</evidence>
<keyword evidence="4" id="KW-0813">Transport</keyword>
<evidence type="ECO:0000256" key="7">
    <source>
        <dbReference type="ARBA" id="ARBA00022795"/>
    </source>
</evidence>
<dbReference type="AlphaFoldDB" id="A0A2K1NYH9"/>
<dbReference type="GO" id="GO:0071973">
    <property type="term" value="P:bacterial-type flagellum-dependent cell motility"/>
    <property type="evidence" value="ECO:0007669"/>
    <property type="project" value="InterPro"/>
</dbReference>
<keyword evidence="8" id="KW-0653">Protein transport</keyword>
<keyword evidence="5" id="KW-1003">Cell membrane</keyword>
<sequence>MKFEFRLERLKDLKKSLEDTARIELGIKNKQRQLVEDEINKMNNKIDTFSTEFIKEVKDTISITKLLSMIEYNNYLNDQLSQLRLELQEQLQEEETARQNYLKAKSEKDILQKLKDKRLNEFKVQEKRADIRELDEIARLNHHPREENYE</sequence>
<dbReference type="EMBL" id="AZRL01000021">
    <property type="protein sequence ID" value="PNR95594.1"/>
    <property type="molecule type" value="Genomic_DNA"/>
</dbReference>
<protein>
    <recommendedName>
        <fullName evidence="3">Flagellar FliJ protein</fullName>
    </recommendedName>
</protein>
<keyword evidence="11" id="KW-0175">Coiled coil</keyword>
<evidence type="ECO:0000256" key="8">
    <source>
        <dbReference type="ARBA" id="ARBA00022927"/>
    </source>
</evidence>
<dbReference type="Gene3D" id="1.10.287.1700">
    <property type="match status" value="1"/>
</dbReference>
<evidence type="ECO:0000256" key="11">
    <source>
        <dbReference type="SAM" id="Coils"/>
    </source>
</evidence>
<keyword evidence="9" id="KW-0472">Membrane</keyword>
<evidence type="ECO:0000256" key="5">
    <source>
        <dbReference type="ARBA" id="ARBA00022475"/>
    </source>
</evidence>
<keyword evidence="10" id="KW-1006">Bacterial flagellum protein export</keyword>
<evidence type="ECO:0000256" key="2">
    <source>
        <dbReference type="ARBA" id="ARBA00010004"/>
    </source>
</evidence>
<evidence type="ECO:0000256" key="9">
    <source>
        <dbReference type="ARBA" id="ARBA00023136"/>
    </source>
</evidence>
<comment type="subcellular location">
    <subcellularLocation>
        <location evidence="1">Cell membrane</location>
        <topology evidence="1">Peripheral membrane protein</topology>
        <orientation evidence="1">Cytoplasmic side</orientation>
    </subcellularLocation>
</comment>
<comment type="caution">
    <text evidence="12">The sequence shown here is derived from an EMBL/GenBank/DDBJ whole genome shotgun (WGS) entry which is preliminary data.</text>
</comment>
<evidence type="ECO:0000256" key="10">
    <source>
        <dbReference type="ARBA" id="ARBA00023225"/>
    </source>
</evidence>
<gene>
    <name evidence="12" type="ORF">X929_08025</name>
</gene>
<dbReference type="InterPro" id="IPR012823">
    <property type="entry name" value="Flagell_FliJ"/>
</dbReference>
<evidence type="ECO:0000256" key="6">
    <source>
        <dbReference type="ARBA" id="ARBA00022500"/>
    </source>
</evidence>
<dbReference type="Proteomes" id="UP000236434">
    <property type="component" value="Unassembled WGS sequence"/>
</dbReference>
<keyword evidence="7" id="KW-1005">Bacterial flagellum biogenesis</keyword>
<dbReference type="InterPro" id="IPR053716">
    <property type="entry name" value="Flag_assembly_chemotaxis_eff"/>
</dbReference>
<name>A0A2K1NYH9_9BACT</name>
<proteinExistence type="inferred from homology"/>
<dbReference type="Pfam" id="PF02050">
    <property type="entry name" value="FliJ"/>
    <property type="match status" value="1"/>
</dbReference>
<dbReference type="RefSeq" id="WP_103067455.1">
    <property type="nucleotide sequence ID" value="NZ_AZRL01000021.1"/>
</dbReference>
<comment type="similarity">
    <text evidence="2">Belongs to the FliJ family.</text>
</comment>
<organism evidence="12 13">
    <name type="scientific">Petrotoga olearia DSM 13574</name>
    <dbReference type="NCBI Taxonomy" id="1122955"/>
    <lineage>
        <taxon>Bacteria</taxon>
        <taxon>Thermotogati</taxon>
        <taxon>Thermotogota</taxon>
        <taxon>Thermotogae</taxon>
        <taxon>Petrotogales</taxon>
        <taxon>Petrotogaceae</taxon>
        <taxon>Petrotoga</taxon>
    </lineage>
</organism>
<keyword evidence="6" id="KW-0145">Chemotaxis</keyword>
<dbReference type="GO" id="GO:0005886">
    <property type="term" value="C:plasma membrane"/>
    <property type="evidence" value="ECO:0007669"/>
    <property type="project" value="UniProtKB-SubCell"/>
</dbReference>
<evidence type="ECO:0000313" key="12">
    <source>
        <dbReference type="EMBL" id="PNR95594.1"/>
    </source>
</evidence>